<gene>
    <name evidence="2" type="ORF">SAMN05444424_2623</name>
</gene>
<protein>
    <submittedName>
        <fullName evidence="2">Uncharacterized protein</fullName>
    </submittedName>
</protein>
<dbReference type="EMBL" id="FQVY01000004">
    <property type="protein sequence ID" value="SHG51459.1"/>
    <property type="molecule type" value="Genomic_DNA"/>
</dbReference>
<keyword evidence="1" id="KW-0472">Membrane</keyword>
<accession>A0AAQ1MFM0</accession>
<dbReference type="Proteomes" id="UP000184089">
    <property type="component" value="Unassembled WGS sequence"/>
</dbReference>
<keyword evidence="1" id="KW-1133">Transmembrane helix</keyword>
<evidence type="ECO:0000313" key="3">
    <source>
        <dbReference type="Proteomes" id="UP000184089"/>
    </source>
</evidence>
<feature type="transmembrane region" description="Helical" evidence="1">
    <location>
        <begin position="31"/>
        <end position="48"/>
    </location>
</feature>
<proteinExistence type="predicted"/>
<name>A0AAQ1MFM0_9FIRM</name>
<keyword evidence="1" id="KW-0812">Transmembrane</keyword>
<evidence type="ECO:0000256" key="1">
    <source>
        <dbReference type="SAM" id="Phobius"/>
    </source>
</evidence>
<evidence type="ECO:0000313" key="2">
    <source>
        <dbReference type="EMBL" id="SHG51459.1"/>
    </source>
</evidence>
<sequence length="54" mass="5395">MTPTKLTAIGSALLLLSGGMSDAGTSLTHVIGLVACGLGCIVAALLVWRGEAKR</sequence>
<reference evidence="3" key="1">
    <citation type="submission" date="2016-11" db="EMBL/GenBank/DDBJ databases">
        <authorList>
            <person name="Jaros S."/>
            <person name="Januszkiewicz K."/>
            <person name="Wedrychowicz H."/>
        </authorList>
    </citation>
    <scope>NUCLEOTIDE SEQUENCE [LARGE SCALE GENOMIC DNA]</scope>
    <source>
        <strain evidence="3">DSM 4029</strain>
    </source>
</reference>
<comment type="caution">
    <text evidence="2">The sequence shown here is derived from an EMBL/GenBank/DDBJ whole genome shotgun (WGS) entry which is preliminary data.</text>
</comment>
<organism evidence="2 3">
    <name type="scientific">Bittarella massiliensis</name>
    <name type="common">ex Durand et al. 2017</name>
    <dbReference type="NCBI Taxonomy" id="1720313"/>
    <lineage>
        <taxon>Bacteria</taxon>
        <taxon>Bacillati</taxon>
        <taxon>Bacillota</taxon>
        <taxon>Clostridia</taxon>
        <taxon>Eubacteriales</taxon>
        <taxon>Oscillospiraceae</taxon>
        <taxon>Bittarella (ex Durand et al. 2017)</taxon>
    </lineage>
</organism>
<dbReference type="AlphaFoldDB" id="A0AAQ1MFM0"/>